<reference evidence="1" key="1">
    <citation type="submission" date="2021-03" db="EMBL/GenBank/DDBJ databases">
        <title>Draft genome sequence of rust myrtle Austropuccinia psidii MF-1, a brazilian biotype.</title>
        <authorList>
            <person name="Quecine M.C."/>
            <person name="Pachon D.M.R."/>
            <person name="Bonatelli M.L."/>
            <person name="Correr F.H."/>
            <person name="Franceschini L.M."/>
            <person name="Leite T.F."/>
            <person name="Margarido G.R.A."/>
            <person name="Almeida C.A."/>
            <person name="Ferrarezi J.A."/>
            <person name="Labate C.A."/>
        </authorList>
    </citation>
    <scope>NUCLEOTIDE SEQUENCE</scope>
    <source>
        <strain evidence="1">MF-1</strain>
    </source>
</reference>
<accession>A0A9Q3FGE4</accession>
<keyword evidence="2" id="KW-1185">Reference proteome</keyword>
<dbReference type="EMBL" id="AVOT02041463">
    <property type="protein sequence ID" value="MBW0536810.1"/>
    <property type="molecule type" value="Genomic_DNA"/>
</dbReference>
<gene>
    <name evidence="1" type="ORF">O181_076525</name>
</gene>
<evidence type="ECO:0000313" key="2">
    <source>
        <dbReference type="Proteomes" id="UP000765509"/>
    </source>
</evidence>
<protein>
    <submittedName>
        <fullName evidence="1">Uncharacterized protein</fullName>
    </submittedName>
</protein>
<dbReference type="AlphaFoldDB" id="A0A9Q3FGE4"/>
<comment type="caution">
    <text evidence="1">The sequence shown here is derived from an EMBL/GenBank/DDBJ whole genome shotgun (WGS) entry which is preliminary data.</text>
</comment>
<proteinExistence type="predicted"/>
<evidence type="ECO:0000313" key="1">
    <source>
        <dbReference type="EMBL" id="MBW0536810.1"/>
    </source>
</evidence>
<sequence length="93" mass="9999">MWSTYHGLQTIDLWSSGGLNGSRTPNQTGKPKGLVVVEGTIGSWRAENNPRPNSSGCNNHSSGVRVFKLTPTQTAQVSNPLCVSAISFRDPPF</sequence>
<name>A0A9Q3FGE4_9BASI</name>
<organism evidence="1 2">
    <name type="scientific">Austropuccinia psidii MF-1</name>
    <dbReference type="NCBI Taxonomy" id="1389203"/>
    <lineage>
        <taxon>Eukaryota</taxon>
        <taxon>Fungi</taxon>
        <taxon>Dikarya</taxon>
        <taxon>Basidiomycota</taxon>
        <taxon>Pucciniomycotina</taxon>
        <taxon>Pucciniomycetes</taxon>
        <taxon>Pucciniales</taxon>
        <taxon>Sphaerophragmiaceae</taxon>
        <taxon>Austropuccinia</taxon>
    </lineage>
</organism>
<dbReference type="Proteomes" id="UP000765509">
    <property type="component" value="Unassembled WGS sequence"/>
</dbReference>